<organism evidence="2 3">
    <name type="scientific">Perkinsus olseni</name>
    <name type="common">Perkinsus atlanticus</name>
    <dbReference type="NCBI Taxonomy" id="32597"/>
    <lineage>
        <taxon>Eukaryota</taxon>
        <taxon>Sar</taxon>
        <taxon>Alveolata</taxon>
        <taxon>Perkinsozoa</taxon>
        <taxon>Perkinsea</taxon>
        <taxon>Perkinsida</taxon>
        <taxon>Perkinsidae</taxon>
        <taxon>Perkinsus</taxon>
    </lineage>
</organism>
<evidence type="ECO:0000256" key="1">
    <source>
        <dbReference type="SAM" id="MobiDB-lite"/>
    </source>
</evidence>
<feature type="compositionally biased region" description="Acidic residues" evidence="1">
    <location>
        <begin position="558"/>
        <end position="568"/>
    </location>
</feature>
<feature type="compositionally biased region" description="Low complexity" evidence="1">
    <location>
        <begin position="478"/>
        <end position="491"/>
    </location>
</feature>
<gene>
    <name evidence="2" type="ORF">FOZ61_006621</name>
</gene>
<evidence type="ECO:0000313" key="3">
    <source>
        <dbReference type="Proteomes" id="UP000570595"/>
    </source>
</evidence>
<feature type="compositionally biased region" description="Basic residues" evidence="1">
    <location>
        <begin position="516"/>
        <end position="525"/>
    </location>
</feature>
<feature type="region of interest" description="Disordered" evidence="1">
    <location>
        <begin position="452"/>
        <end position="525"/>
    </location>
</feature>
<sequence length="659" mass="72706">MASTKKEVSRVEPLSPAATVSSTSGAALESSRIEADKFETTSIQKAVDIVRGAAGGDPTELSSQLLSALVAALDTCIGELTKEGPSTTSCWWRPIVPISDTYLSLMPAQGLPVAIEVVSSRILTARRYLHSKVEGRVKALPDTATEKEVKVAAAGDSSFTLQVVMVLSRALDRLDSSVPQDWATRAKAAGCIEEILPMDLKALCHVYRNPFSGHWTTINASRGKEKDPDPSTVAKEEVDELWKVWERTWPAGVQELSEKERKDSITDLMKARAFISQIQYELRQMAERPQETSGPFKTPSDVKQLTNELRKAVYSVLHVTKPGAIGDPATIKRAEVPVEFSVEAASLPDLALALTDYTVMRRVALHILIKAHSACNRVWDCKRDTPDFRAQLQHRREIFHPVVDLRRMIHNVFGSSFTSLADYLLRKESHWLGWKGIAVSKEVCGPFLHSTHRERFGTPWPPPSRSLASEDTKEGDASSSPSPSPDEAPSVSGGGLASKRKSAEQSSESPSQPPVKRARHTRGVPRHVEKMLRMLHDAADAAAVSPYAPSPESTAASCDEEEKEEGESQCEKYMDRVLQHDDPGEGIEEEYRCYNNKIFQWQLRRMLARSHIECYNRRAAPVSNDAAKSELIDLVYKLKGRERPAATPVEAAPVEAGST</sequence>
<dbReference type="Proteomes" id="UP000570595">
    <property type="component" value="Unassembled WGS sequence"/>
</dbReference>
<accession>A0A7J6LC99</accession>
<dbReference type="AlphaFoldDB" id="A0A7J6LC99"/>
<feature type="region of interest" description="Disordered" evidence="1">
    <location>
        <begin position="543"/>
        <end position="568"/>
    </location>
</feature>
<feature type="region of interest" description="Disordered" evidence="1">
    <location>
        <begin position="1"/>
        <end position="26"/>
    </location>
</feature>
<protein>
    <submittedName>
        <fullName evidence="2">Uncharacterized protein</fullName>
    </submittedName>
</protein>
<comment type="caution">
    <text evidence="2">The sequence shown here is derived from an EMBL/GenBank/DDBJ whole genome shotgun (WGS) entry which is preliminary data.</text>
</comment>
<name>A0A7J6LC99_PEROL</name>
<proteinExistence type="predicted"/>
<evidence type="ECO:0000313" key="2">
    <source>
        <dbReference type="EMBL" id="KAF4656887.1"/>
    </source>
</evidence>
<dbReference type="EMBL" id="JABAHT010000382">
    <property type="protein sequence ID" value="KAF4656887.1"/>
    <property type="molecule type" value="Genomic_DNA"/>
</dbReference>
<reference evidence="2 3" key="1">
    <citation type="submission" date="2020-04" db="EMBL/GenBank/DDBJ databases">
        <title>Perkinsus olseni comparative genomics.</title>
        <authorList>
            <person name="Bogema D.R."/>
        </authorList>
    </citation>
    <scope>NUCLEOTIDE SEQUENCE [LARGE SCALE GENOMIC DNA]</scope>
    <source>
        <strain evidence="2">ATCC PRA-179</strain>
    </source>
</reference>
<dbReference type="OrthoDB" id="429652at2759"/>
<feature type="compositionally biased region" description="Basic and acidic residues" evidence="1">
    <location>
        <begin position="1"/>
        <end position="10"/>
    </location>
</feature>